<evidence type="ECO:0000259" key="1">
    <source>
        <dbReference type="Pfam" id="PF03435"/>
    </source>
</evidence>
<dbReference type="InterPro" id="IPR036291">
    <property type="entry name" value="NAD(P)-bd_dom_sf"/>
</dbReference>
<accession>A0A6H1TUR1</accession>
<dbReference type="Proteomes" id="UP000500857">
    <property type="component" value="Chromosome"/>
</dbReference>
<dbReference type="AlphaFoldDB" id="A0A6H1TUR1"/>
<dbReference type="InterPro" id="IPR005097">
    <property type="entry name" value="Sacchrp_dh_NADP-bd"/>
</dbReference>
<keyword evidence="3" id="KW-1185">Reference proteome</keyword>
<protein>
    <submittedName>
        <fullName evidence="2">KR domain-containing protein</fullName>
    </submittedName>
</protein>
<dbReference type="SUPFAM" id="SSF51735">
    <property type="entry name" value="NAD(P)-binding Rossmann-fold domains"/>
    <property type="match status" value="1"/>
</dbReference>
<dbReference type="PANTHER" id="PTHR43796:SF2">
    <property type="entry name" value="CARBOXYNORSPERMIDINE SYNTHASE"/>
    <property type="match status" value="1"/>
</dbReference>
<dbReference type="KEGG" id="oxy:HCG48_04235"/>
<reference evidence="2 3" key="1">
    <citation type="submission" date="2020-04" db="EMBL/GenBank/DDBJ databases">
        <authorList>
            <person name="Basu S."/>
            <person name="Maruthanayagam V."/>
            <person name="Chakraborty S."/>
            <person name="Pramanik A."/>
            <person name="Mukherjee J."/>
            <person name="Brink B."/>
        </authorList>
    </citation>
    <scope>NUCLEOTIDE SEQUENCE [LARGE SCALE GENOMIC DNA]</scope>
    <source>
        <strain evidence="2 3">AP17</strain>
    </source>
</reference>
<proteinExistence type="predicted"/>
<dbReference type="Pfam" id="PF03435">
    <property type="entry name" value="Sacchrp_dh_NADP"/>
    <property type="match status" value="1"/>
</dbReference>
<evidence type="ECO:0000313" key="3">
    <source>
        <dbReference type="Proteomes" id="UP000500857"/>
    </source>
</evidence>
<organism evidence="2 3">
    <name type="scientific">Oxynema aestuarii AP17</name>
    <dbReference type="NCBI Taxonomy" id="2064643"/>
    <lineage>
        <taxon>Bacteria</taxon>
        <taxon>Bacillati</taxon>
        <taxon>Cyanobacteriota</taxon>
        <taxon>Cyanophyceae</taxon>
        <taxon>Oscillatoriophycideae</taxon>
        <taxon>Oscillatoriales</taxon>
        <taxon>Oscillatoriaceae</taxon>
        <taxon>Oxynema</taxon>
        <taxon>Oxynema aestuarii</taxon>
    </lineage>
</organism>
<gene>
    <name evidence="2" type="ORF">HCG48_04235</name>
</gene>
<name>A0A6H1TUR1_9CYAN</name>
<dbReference type="Gene3D" id="3.30.360.10">
    <property type="entry name" value="Dihydrodipicolinate Reductase, domain 2"/>
    <property type="match status" value="1"/>
</dbReference>
<feature type="domain" description="Saccharopine dehydrogenase NADP binding" evidence="1">
    <location>
        <begin position="5"/>
        <end position="126"/>
    </location>
</feature>
<dbReference type="EMBL" id="CP051167">
    <property type="protein sequence ID" value="QIZ69887.1"/>
    <property type="molecule type" value="Genomic_DNA"/>
</dbReference>
<dbReference type="RefSeq" id="WP_168568044.1">
    <property type="nucleotide sequence ID" value="NZ_CP051167.1"/>
</dbReference>
<evidence type="ECO:0000313" key="2">
    <source>
        <dbReference type="EMBL" id="QIZ69887.1"/>
    </source>
</evidence>
<sequence>MNDRVLIVGGTGRIGSSVARDLLAHTDAHLTITGRNAAKGEAVRQQLGERVDFLQLDLNDRDRLRGAIGESHLTIHTAGPFHDRDGRVLDSCIAAGVNYLDVSDDRTFTKTALAKSELAREAGITAAINTGIFPGVSNSLTRYGVERLDEAETIEIAYVVGGSGGAGVTVMRTTFLGLQAPFEAWIDGKWQVVEPYSDRETVDFGAPYGQIGVYWFDMPEVYTLPQSFPVKTAIAKFGSAPDLYNRFTWIVARSPAAWLKNHAVVEFLSYVSYAMTALTDRAFGIGVVVRSRVSGRKNGQPATICTSVAHPDTAIVTGMGAGAIAQRLLEGSVRQPGVFPVERLLPTDLFLEGMTRRGIKIEQTWESSTAIAPDRPN</sequence>
<dbReference type="Gene3D" id="3.40.50.720">
    <property type="entry name" value="NAD(P)-binding Rossmann-like Domain"/>
    <property type="match status" value="1"/>
</dbReference>
<dbReference type="PANTHER" id="PTHR43796">
    <property type="entry name" value="CARBOXYNORSPERMIDINE SYNTHASE"/>
    <property type="match status" value="1"/>
</dbReference>